<name>A0A650MCA2_9CLOT</name>
<evidence type="ECO:0000313" key="7">
    <source>
        <dbReference type="EMBL" id="VCT84292.1"/>
    </source>
</evidence>
<dbReference type="GO" id="GO:0005524">
    <property type="term" value="F:ATP binding"/>
    <property type="evidence" value="ECO:0007669"/>
    <property type="project" value="InterPro"/>
</dbReference>
<evidence type="ECO:0000256" key="4">
    <source>
        <dbReference type="ARBA" id="ARBA00023136"/>
    </source>
</evidence>
<dbReference type="GO" id="GO:0005886">
    <property type="term" value="C:plasma membrane"/>
    <property type="evidence" value="ECO:0007669"/>
    <property type="project" value="UniProtKB-SubCell"/>
</dbReference>
<dbReference type="Gene3D" id="1.20.1560.10">
    <property type="entry name" value="ABC transporter type 1, transmembrane domain"/>
    <property type="match status" value="1"/>
</dbReference>
<comment type="subcellular location">
    <subcellularLocation>
        <location evidence="1">Cell membrane</location>
        <topology evidence="1">Multi-pass membrane protein</topology>
    </subcellularLocation>
</comment>
<dbReference type="SUPFAM" id="SSF90123">
    <property type="entry name" value="ABC transporter transmembrane region"/>
    <property type="match status" value="1"/>
</dbReference>
<dbReference type="InterPro" id="IPR011527">
    <property type="entry name" value="ABC1_TM_dom"/>
</dbReference>
<dbReference type="Pfam" id="PF00664">
    <property type="entry name" value="ABC_membrane"/>
    <property type="match status" value="1"/>
</dbReference>
<feature type="transmembrane region" description="Helical" evidence="5">
    <location>
        <begin position="64"/>
        <end position="85"/>
    </location>
</feature>
<reference evidence="7 8" key="1">
    <citation type="submission" date="2018-06" db="EMBL/GenBank/DDBJ databases">
        <authorList>
            <consortium name="IHU Genomes"/>
        </authorList>
    </citation>
    <scope>NUCLEOTIDE SEQUENCE [LARGE SCALE GENOMIC DNA]</scope>
    <source>
        <strain evidence="7 8">NEC25</strain>
    </source>
</reference>
<evidence type="ECO:0000256" key="5">
    <source>
        <dbReference type="SAM" id="Phobius"/>
    </source>
</evidence>
<keyword evidence="2 5" id="KW-0812">Transmembrane</keyword>
<dbReference type="Proteomes" id="UP000431451">
    <property type="component" value="Unassembled WGS sequence"/>
</dbReference>
<sequence>MNDVFIKDKPSKTLINLYKGNYIKLLIALIFFIIKSSPVWIMPIVLSNIINLISNSSGNNTNKLILNIGIMVILIITNIPTNLICAHYRSLAIRDVESNIRCDLVSKLQILSIPYHKHLQVGKLQSKILRDVEAITNLSKQLGITVLPIIISISVTFSITIFKNKYVALFF</sequence>
<evidence type="ECO:0000256" key="2">
    <source>
        <dbReference type="ARBA" id="ARBA00022692"/>
    </source>
</evidence>
<keyword evidence="4 5" id="KW-0472">Membrane</keyword>
<accession>A0A650MCA2</accession>
<dbReference type="PROSITE" id="PS50929">
    <property type="entry name" value="ABC_TM1F"/>
    <property type="match status" value="1"/>
</dbReference>
<evidence type="ECO:0000313" key="8">
    <source>
        <dbReference type="Proteomes" id="UP000431451"/>
    </source>
</evidence>
<dbReference type="InterPro" id="IPR036640">
    <property type="entry name" value="ABC1_TM_sf"/>
</dbReference>
<organism evidence="7 8">
    <name type="scientific">Clostridium neonatale</name>
    <dbReference type="NCBI Taxonomy" id="137838"/>
    <lineage>
        <taxon>Bacteria</taxon>
        <taxon>Bacillati</taxon>
        <taxon>Bacillota</taxon>
        <taxon>Clostridia</taxon>
        <taxon>Eubacteriales</taxon>
        <taxon>Clostridiaceae</taxon>
        <taxon>Clostridium</taxon>
    </lineage>
</organism>
<evidence type="ECO:0000256" key="3">
    <source>
        <dbReference type="ARBA" id="ARBA00022989"/>
    </source>
</evidence>
<evidence type="ECO:0000259" key="6">
    <source>
        <dbReference type="PROSITE" id="PS50929"/>
    </source>
</evidence>
<dbReference type="EMBL" id="UWJD01000001">
    <property type="protein sequence ID" value="VCT84292.1"/>
    <property type="molecule type" value="Genomic_DNA"/>
</dbReference>
<proteinExistence type="predicted"/>
<feature type="domain" description="ABC transmembrane type-1" evidence="6">
    <location>
        <begin position="41"/>
        <end position="171"/>
    </location>
</feature>
<evidence type="ECO:0000256" key="1">
    <source>
        <dbReference type="ARBA" id="ARBA00004651"/>
    </source>
</evidence>
<protein>
    <recommendedName>
        <fullName evidence="6">ABC transmembrane type-1 domain-containing protein</fullName>
    </recommendedName>
</protein>
<dbReference type="AlphaFoldDB" id="A0A650MCA2"/>
<keyword evidence="3 5" id="KW-1133">Transmembrane helix</keyword>
<dbReference type="GO" id="GO:0140359">
    <property type="term" value="F:ABC-type transporter activity"/>
    <property type="evidence" value="ECO:0007669"/>
    <property type="project" value="InterPro"/>
</dbReference>
<gene>
    <name evidence="7" type="ORF">CNEONATNEC25_01892</name>
</gene>
<feature type="transmembrane region" description="Helical" evidence="5">
    <location>
        <begin position="142"/>
        <end position="162"/>
    </location>
</feature>
<feature type="transmembrane region" description="Helical" evidence="5">
    <location>
        <begin position="21"/>
        <end position="44"/>
    </location>
</feature>